<dbReference type="RefSeq" id="WP_049856358.1">
    <property type="nucleotide sequence ID" value="NZ_JNGI01000025.1"/>
</dbReference>
<accession>A0A0L0H194</accession>
<organism evidence="2 3">
    <name type="scientific">Trabulsiella odontotermitis</name>
    <dbReference type="NCBI Taxonomy" id="379893"/>
    <lineage>
        <taxon>Bacteria</taxon>
        <taxon>Pseudomonadati</taxon>
        <taxon>Pseudomonadota</taxon>
        <taxon>Gammaproteobacteria</taxon>
        <taxon>Enterobacterales</taxon>
        <taxon>Enterobacteriaceae</taxon>
        <taxon>Trabulsiella</taxon>
    </lineage>
</organism>
<dbReference type="STRING" id="379893.GCA_001297775_01373"/>
<dbReference type="InterPro" id="IPR035919">
    <property type="entry name" value="EAL_sf"/>
</dbReference>
<comment type="caution">
    <text evidence="2">The sequence shown here is derived from an EMBL/GenBank/DDBJ whole genome shotgun (WGS) entry which is preliminary data.</text>
</comment>
<dbReference type="InterPro" id="IPR001633">
    <property type="entry name" value="EAL_dom"/>
</dbReference>
<name>A0A0L0H194_9ENTR</name>
<dbReference type="Pfam" id="PF00563">
    <property type="entry name" value="EAL"/>
    <property type="match status" value="1"/>
</dbReference>
<dbReference type="Proteomes" id="UP000037393">
    <property type="component" value="Unassembled WGS sequence"/>
</dbReference>
<dbReference type="OrthoDB" id="8552213at2"/>
<dbReference type="Gene3D" id="3.20.20.450">
    <property type="entry name" value="EAL domain"/>
    <property type="match status" value="1"/>
</dbReference>
<protein>
    <submittedName>
        <fullName evidence="2">Cyclic di-GMP regulator CdgR</fullName>
    </submittedName>
</protein>
<keyword evidence="3" id="KW-1185">Reference proteome</keyword>
<dbReference type="EMBL" id="JNGI01000025">
    <property type="protein sequence ID" value="KNC94503.1"/>
    <property type="molecule type" value="Genomic_DNA"/>
</dbReference>
<dbReference type="PATRIC" id="fig|379893.4.peg.2831"/>
<sequence>MIVSLDNAYRPECLFLPARNNTDKLIGLEIIANFVGVGSGVRTPTEFVVKYMTPEEELSLFNEKLALLETCQLFFIQHHLLAWINITPVIVQALLTQTALIESVKRFPFLEFTINENYPGLNTLNDHHALMILAKRFNLVLANFGAGDTSTKAIFAGVFSRIAIDKAFVQRRVLSPSFEPFMRAIVSQVLPYCATLMIAGIDSEETRRRVEPFGFSAMQGALWPAVTAGRITTLVQG</sequence>
<evidence type="ECO:0000313" key="3">
    <source>
        <dbReference type="Proteomes" id="UP000037393"/>
    </source>
</evidence>
<evidence type="ECO:0000259" key="1">
    <source>
        <dbReference type="Pfam" id="PF00563"/>
    </source>
</evidence>
<gene>
    <name evidence="2" type="ORF">GM31_13950</name>
</gene>
<feature type="domain" description="EAL" evidence="1">
    <location>
        <begin position="105"/>
        <end position="223"/>
    </location>
</feature>
<reference evidence="2 3" key="1">
    <citation type="journal article" date="2015" name="Appl. Environ. Microbiol.">
        <title>The Enterobacterium Trabulsiella odontotermitis Presents Novel Adaptations Related to Its Association with Fungus-Growing Termites.</title>
        <authorList>
            <person name="Sapountzis P."/>
            <person name="Gruntjes T."/>
            <person name="Otani S."/>
            <person name="Estevez J."/>
            <person name="da Costa R.R."/>
            <person name="Plunkett G.3rd."/>
            <person name="Perna N.T."/>
            <person name="Poulsen M."/>
        </authorList>
    </citation>
    <scope>NUCLEOTIDE SEQUENCE [LARGE SCALE GENOMIC DNA]</scope>
    <source>
        <strain evidence="2 3">12</strain>
    </source>
</reference>
<dbReference type="SUPFAM" id="SSF141868">
    <property type="entry name" value="EAL domain-like"/>
    <property type="match status" value="1"/>
</dbReference>
<proteinExistence type="predicted"/>
<evidence type="ECO:0000313" key="2">
    <source>
        <dbReference type="EMBL" id="KNC94503.1"/>
    </source>
</evidence>
<dbReference type="AlphaFoldDB" id="A0A0L0H194"/>